<dbReference type="GO" id="GO:0009094">
    <property type="term" value="P:L-phenylalanine biosynthetic process"/>
    <property type="evidence" value="ECO:0007669"/>
    <property type="project" value="UniProtKB-KW"/>
</dbReference>
<name>A0ABD1MZM9_9FABA</name>
<sequence>MAFGDLSIYGCGKDLQLGFTTFQPNSNFRVKVNLKRDFGKFCKWECSCNLRVLGLSGLTPLEDEKPNQFVSSGGDKFWLQATELDEFLFHRDLNLLDKPVRATEFSASSDGSEVRVAYKGLPGSYSEEAALKAYPECETVPCADFQTALKAVESWSADKAVLPIESSIAGSIHRNYDLLLRHKLHIIEEVQLQINHCLLGVAGVTKGEIKSVLSHELALLQCETMLTDLGVAKIAMDDTATAAKEVALKEKRNIAAIAGSRAAKIYGLDILAEGFQDDVNVTRFLILERDPLIPVTDGSYKTSVVFSLEEGPGALFKALGVFSLRNINLSKIESLPLKQSPLRIVDDSHEKSAKYFDYLFYVDFEASMADPRAQYALENLQEYTRFIRVLGCYPFRFLG</sequence>
<dbReference type="InterPro" id="IPR001086">
    <property type="entry name" value="Preph_deHydtase"/>
</dbReference>
<feature type="domain" description="ACT" evidence="9">
    <location>
        <begin position="303"/>
        <end position="394"/>
    </location>
</feature>
<dbReference type="Gene3D" id="3.30.70.260">
    <property type="match status" value="1"/>
</dbReference>
<comment type="caution">
    <text evidence="10">The sequence shown here is derived from an EMBL/GenBank/DDBJ whole genome shotgun (WGS) entry which is preliminary data.</text>
</comment>
<keyword evidence="4" id="KW-0028">Amino-acid biosynthesis</keyword>
<keyword evidence="5" id="KW-0057">Aromatic amino acid biosynthesis</keyword>
<comment type="subcellular location">
    <subcellularLocation>
        <location evidence="1">Plastid</location>
        <location evidence="1">Chloroplast stroma</location>
    </subcellularLocation>
</comment>
<dbReference type="InterPro" id="IPR002912">
    <property type="entry name" value="ACT_dom"/>
</dbReference>
<dbReference type="PROSITE" id="PS51671">
    <property type="entry name" value="ACT"/>
    <property type="match status" value="1"/>
</dbReference>
<keyword evidence="7" id="KW-0456">Lyase</keyword>
<dbReference type="EC" id="4.2.1.91" evidence="3"/>
<evidence type="ECO:0000259" key="9">
    <source>
        <dbReference type="PROSITE" id="PS51671"/>
    </source>
</evidence>
<comment type="pathway">
    <text evidence="2">Amino-acid biosynthesis; L-phenylalanine biosynthesis; L-phenylalanine from L-arogenate: step 1/1.</text>
</comment>
<feature type="domain" description="Prephenate dehydratase" evidence="8">
    <location>
        <begin position="115"/>
        <end position="289"/>
    </location>
</feature>
<evidence type="ECO:0000313" key="10">
    <source>
        <dbReference type="EMBL" id="KAL2341290.1"/>
    </source>
</evidence>
<dbReference type="SUPFAM" id="SSF53850">
    <property type="entry name" value="Periplasmic binding protein-like II"/>
    <property type="match status" value="1"/>
</dbReference>
<evidence type="ECO:0000259" key="8">
    <source>
        <dbReference type="PROSITE" id="PS51171"/>
    </source>
</evidence>
<protein>
    <recommendedName>
        <fullName evidence="3">arogenate dehydratase</fullName>
        <ecNumber evidence="3">4.2.1.91</ecNumber>
    </recommendedName>
</protein>
<accession>A0ABD1MZM9</accession>
<dbReference type="AlphaFoldDB" id="A0ABD1MZM9"/>
<evidence type="ECO:0000256" key="2">
    <source>
        <dbReference type="ARBA" id="ARBA00004929"/>
    </source>
</evidence>
<dbReference type="EMBL" id="JBGMDY010000003">
    <property type="protein sequence ID" value="KAL2341290.1"/>
    <property type="molecule type" value="Genomic_DNA"/>
</dbReference>
<evidence type="ECO:0000256" key="4">
    <source>
        <dbReference type="ARBA" id="ARBA00022605"/>
    </source>
</evidence>
<dbReference type="PANTHER" id="PTHR21022:SF20">
    <property type="entry name" value="AROGENATE DEHYDRATASE_PREPHENATE DEHYDRATASE 1, CHLOROPLASTIC"/>
    <property type="match status" value="1"/>
</dbReference>
<dbReference type="GO" id="GO:0047769">
    <property type="term" value="F:arogenate dehydratase activity"/>
    <property type="evidence" value="ECO:0007669"/>
    <property type="project" value="UniProtKB-EC"/>
</dbReference>
<keyword evidence="6" id="KW-0584">Phenylalanine biosynthesis</keyword>
<dbReference type="GO" id="GO:0009570">
    <property type="term" value="C:chloroplast stroma"/>
    <property type="evidence" value="ECO:0007669"/>
    <property type="project" value="UniProtKB-SubCell"/>
</dbReference>
<dbReference type="InterPro" id="IPR045865">
    <property type="entry name" value="ACT-like_dom_sf"/>
</dbReference>
<dbReference type="CDD" id="cd13631">
    <property type="entry name" value="PBP2_Ct-PDT_like"/>
    <property type="match status" value="1"/>
</dbReference>
<evidence type="ECO:0000256" key="3">
    <source>
        <dbReference type="ARBA" id="ARBA00013259"/>
    </source>
</evidence>
<dbReference type="PROSITE" id="PS51171">
    <property type="entry name" value="PREPHENATE_DEHYDR_3"/>
    <property type="match status" value="1"/>
</dbReference>
<dbReference type="SUPFAM" id="SSF55021">
    <property type="entry name" value="ACT-like"/>
    <property type="match status" value="1"/>
</dbReference>
<evidence type="ECO:0000313" key="11">
    <source>
        <dbReference type="Proteomes" id="UP001603857"/>
    </source>
</evidence>
<evidence type="ECO:0000256" key="1">
    <source>
        <dbReference type="ARBA" id="ARBA00004470"/>
    </source>
</evidence>
<keyword evidence="11" id="KW-1185">Reference proteome</keyword>
<evidence type="ECO:0000256" key="7">
    <source>
        <dbReference type="ARBA" id="ARBA00023239"/>
    </source>
</evidence>
<dbReference type="Pfam" id="PF00800">
    <property type="entry name" value="PDT"/>
    <property type="match status" value="1"/>
</dbReference>
<dbReference type="Proteomes" id="UP001603857">
    <property type="component" value="Unassembled WGS sequence"/>
</dbReference>
<dbReference type="Gene3D" id="3.40.190.10">
    <property type="entry name" value="Periplasmic binding protein-like II"/>
    <property type="match status" value="2"/>
</dbReference>
<gene>
    <name evidence="10" type="ORF">Fmac_009230</name>
</gene>
<organism evidence="10 11">
    <name type="scientific">Flemingia macrophylla</name>
    <dbReference type="NCBI Taxonomy" id="520843"/>
    <lineage>
        <taxon>Eukaryota</taxon>
        <taxon>Viridiplantae</taxon>
        <taxon>Streptophyta</taxon>
        <taxon>Embryophyta</taxon>
        <taxon>Tracheophyta</taxon>
        <taxon>Spermatophyta</taxon>
        <taxon>Magnoliopsida</taxon>
        <taxon>eudicotyledons</taxon>
        <taxon>Gunneridae</taxon>
        <taxon>Pentapetalae</taxon>
        <taxon>rosids</taxon>
        <taxon>fabids</taxon>
        <taxon>Fabales</taxon>
        <taxon>Fabaceae</taxon>
        <taxon>Papilionoideae</taxon>
        <taxon>50 kb inversion clade</taxon>
        <taxon>NPAAA clade</taxon>
        <taxon>indigoferoid/millettioid clade</taxon>
        <taxon>Phaseoleae</taxon>
        <taxon>Flemingia</taxon>
    </lineage>
</organism>
<evidence type="ECO:0000256" key="6">
    <source>
        <dbReference type="ARBA" id="ARBA00023222"/>
    </source>
</evidence>
<evidence type="ECO:0000256" key="5">
    <source>
        <dbReference type="ARBA" id="ARBA00023141"/>
    </source>
</evidence>
<dbReference type="CDD" id="cd04905">
    <property type="entry name" value="ACT_CM-PDT"/>
    <property type="match status" value="1"/>
</dbReference>
<proteinExistence type="predicted"/>
<dbReference type="PANTHER" id="PTHR21022">
    <property type="entry name" value="PREPHENATE DEHYDRATASE P PROTEIN"/>
    <property type="match status" value="1"/>
</dbReference>
<reference evidence="10 11" key="1">
    <citation type="submission" date="2024-08" db="EMBL/GenBank/DDBJ databases">
        <title>Insights into the chromosomal genome structure of Flemingia macrophylla.</title>
        <authorList>
            <person name="Ding Y."/>
            <person name="Zhao Y."/>
            <person name="Bi W."/>
            <person name="Wu M."/>
            <person name="Zhao G."/>
            <person name="Gong Y."/>
            <person name="Li W."/>
            <person name="Zhang P."/>
        </authorList>
    </citation>
    <scope>NUCLEOTIDE SEQUENCE [LARGE SCALE GENOMIC DNA]</scope>
    <source>
        <strain evidence="10">DYQJB</strain>
        <tissue evidence="10">Leaf</tissue>
    </source>
</reference>